<feature type="repeat" description="WD" evidence="5">
    <location>
        <begin position="611"/>
        <end position="643"/>
    </location>
</feature>
<dbReference type="PROSITE" id="PS50294">
    <property type="entry name" value="WD_REPEATS_REGION"/>
    <property type="match status" value="9"/>
</dbReference>
<evidence type="ECO:0000256" key="5">
    <source>
        <dbReference type="PROSITE-ProRule" id="PRU00221"/>
    </source>
</evidence>
<dbReference type="CDD" id="cd00200">
    <property type="entry name" value="WD40"/>
    <property type="match status" value="2"/>
</dbReference>
<protein>
    <recommendedName>
        <fullName evidence="6">U3 small nucleolar RNA-associated protein 13 C-terminal domain-containing protein</fullName>
    </recommendedName>
</protein>
<feature type="repeat" description="WD" evidence="5">
    <location>
        <begin position="183"/>
        <end position="224"/>
    </location>
</feature>
<accession>D8RTY2</accession>
<evidence type="ECO:0000313" key="8">
    <source>
        <dbReference type="Proteomes" id="UP000001514"/>
    </source>
</evidence>
<keyword evidence="2 5" id="KW-0853">WD repeat</keyword>
<dbReference type="KEGG" id="smo:SELMODRAFT_101676"/>
<dbReference type="FunCoup" id="D8RTY2">
    <property type="interactions" value="4096"/>
</dbReference>
<dbReference type="GO" id="GO:0000480">
    <property type="term" value="P:endonucleolytic cleavage in 5'-ETS of tricistronic rRNA transcript (SSU-rRNA, 5.8S rRNA, LSU-rRNA)"/>
    <property type="evidence" value="ECO:0000318"/>
    <property type="project" value="GO_Central"/>
</dbReference>
<proteinExistence type="predicted"/>
<gene>
    <name evidence="7" type="ORF">SELMODRAFT_101676</name>
</gene>
<dbReference type="InterPro" id="IPR020472">
    <property type="entry name" value="WD40_PAC1"/>
</dbReference>
<dbReference type="AlphaFoldDB" id="D8RTY2"/>
<dbReference type="GO" id="GO:0032040">
    <property type="term" value="C:small-subunit processome"/>
    <property type="evidence" value="ECO:0007669"/>
    <property type="project" value="InterPro"/>
</dbReference>
<dbReference type="GO" id="GO:0000472">
    <property type="term" value="P:endonucleolytic cleavage to generate mature 5'-end of SSU-rRNA from (SSU-rRNA, 5.8S rRNA, LSU-rRNA)"/>
    <property type="evidence" value="ECO:0000318"/>
    <property type="project" value="GO_Central"/>
</dbReference>
<feature type="repeat" description="WD" evidence="5">
    <location>
        <begin position="98"/>
        <end position="138"/>
    </location>
</feature>
<sequence>MTPLGYKKNFRATPALQLFYTGGPLRLAPDASFLACACNDEVKIVDIATGTIRKSLAGDSEAITALAISPDGNTLFAASRSLQVRIWDLATGTLCRSWKAHDGSVTDMDVSVSGLLATASIDRSIRVWDVDGGFCTHAFRGHKGIVTKVIFHPDPHRLLLFSCGDDATVRVWDLVTKKSAALLEKHFSTVTSLAVSANGWSLISGARDKVLNIWSLRDYSHEGTVPVFEAVEAICVVPDGCNLPGSSIQKKKGSKPNVLTVGEFGVIRVFSAEGGNCVYKQNSSDVSIATEDADETKRGFTAAYILPDAKGVLCITYDHRLFFYEPFLVDDKQRDLRISKRLIGCNDEITDLRYVGSDETSLAVASNVEQVRIYDLSSMACTQELTGHTDIVLCLDTCLSSQGKPVLASGGKDHTARLWDVTSGKCFAMCTGHSAAVGAIAFSKKKRSFLLTGSRDRSIKFWDFQFVIDDNQQDRVAKLSCIRSAAAHDKDINSLSVAPNDSLLCSGSQDGTARIWKLPELTLATTLKGHKRGVWSVEFSPIDQCVLTSSGDKTIRIWALSDGSCLKTFEGHTASVLRASFLSRGTQIISSGADGLVKLWTIKSNECINTFDQHNDKIWALAVNSNNESFATGGGDALVTLWEDCTASDEEEAARQEAEEALKDQDLANALADTDYDKAVQLAFELRRPFKLLGVFTDLGAFGRSGTDATLASLLKKLDSAYLRLLLEYIREWNSKPKFCYVAQHVLHCVFNVFPASEIVEVPGISELLEGILPYTQRHFNRIGRLEQSCYLADYTLACMSVLDPSDQLPGLAGEIHAKKKQKL</sequence>
<feature type="repeat" description="WD" evidence="5">
    <location>
        <begin position="527"/>
        <end position="568"/>
    </location>
</feature>
<keyword evidence="8" id="KW-1185">Reference proteome</keyword>
<feature type="repeat" description="WD" evidence="5">
    <location>
        <begin position="56"/>
        <end position="97"/>
    </location>
</feature>
<reference evidence="7 8" key="1">
    <citation type="journal article" date="2011" name="Science">
        <title>The Selaginella genome identifies genetic changes associated with the evolution of vascular plants.</title>
        <authorList>
            <person name="Banks J.A."/>
            <person name="Nishiyama T."/>
            <person name="Hasebe M."/>
            <person name="Bowman J.L."/>
            <person name="Gribskov M."/>
            <person name="dePamphilis C."/>
            <person name="Albert V.A."/>
            <person name="Aono N."/>
            <person name="Aoyama T."/>
            <person name="Ambrose B.A."/>
            <person name="Ashton N.W."/>
            <person name="Axtell M.J."/>
            <person name="Barker E."/>
            <person name="Barker M.S."/>
            <person name="Bennetzen J.L."/>
            <person name="Bonawitz N.D."/>
            <person name="Chapple C."/>
            <person name="Cheng C."/>
            <person name="Correa L.G."/>
            <person name="Dacre M."/>
            <person name="DeBarry J."/>
            <person name="Dreyer I."/>
            <person name="Elias M."/>
            <person name="Engstrom E.M."/>
            <person name="Estelle M."/>
            <person name="Feng L."/>
            <person name="Finet C."/>
            <person name="Floyd S.K."/>
            <person name="Frommer W.B."/>
            <person name="Fujita T."/>
            <person name="Gramzow L."/>
            <person name="Gutensohn M."/>
            <person name="Harholt J."/>
            <person name="Hattori M."/>
            <person name="Heyl A."/>
            <person name="Hirai T."/>
            <person name="Hiwatashi Y."/>
            <person name="Ishikawa M."/>
            <person name="Iwata M."/>
            <person name="Karol K.G."/>
            <person name="Koehler B."/>
            <person name="Kolukisaoglu U."/>
            <person name="Kubo M."/>
            <person name="Kurata T."/>
            <person name="Lalonde S."/>
            <person name="Li K."/>
            <person name="Li Y."/>
            <person name="Litt A."/>
            <person name="Lyons E."/>
            <person name="Manning G."/>
            <person name="Maruyama T."/>
            <person name="Michael T.P."/>
            <person name="Mikami K."/>
            <person name="Miyazaki S."/>
            <person name="Morinaga S."/>
            <person name="Murata T."/>
            <person name="Mueller-Roeber B."/>
            <person name="Nelson D.R."/>
            <person name="Obara M."/>
            <person name="Oguri Y."/>
            <person name="Olmstead R.G."/>
            <person name="Onodera N."/>
            <person name="Petersen B.L."/>
            <person name="Pils B."/>
            <person name="Prigge M."/>
            <person name="Rensing S.A."/>
            <person name="Riano-Pachon D.M."/>
            <person name="Roberts A.W."/>
            <person name="Sato Y."/>
            <person name="Scheller H.V."/>
            <person name="Schulz B."/>
            <person name="Schulz C."/>
            <person name="Shakirov E.V."/>
            <person name="Shibagaki N."/>
            <person name="Shinohara N."/>
            <person name="Shippen D.E."/>
            <person name="Soerensen I."/>
            <person name="Sotooka R."/>
            <person name="Sugimoto N."/>
            <person name="Sugita M."/>
            <person name="Sumikawa N."/>
            <person name="Tanurdzic M."/>
            <person name="Theissen G."/>
            <person name="Ulvskov P."/>
            <person name="Wakazuki S."/>
            <person name="Weng J.K."/>
            <person name="Willats W.W."/>
            <person name="Wipf D."/>
            <person name="Wolf P.G."/>
            <person name="Yang L."/>
            <person name="Zimmer A.D."/>
            <person name="Zhu Q."/>
            <person name="Mitros T."/>
            <person name="Hellsten U."/>
            <person name="Loque D."/>
            <person name="Otillar R."/>
            <person name="Salamov A."/>
            <person name="Schmutz J."/>
            <person name="Shapiro H."/>
            <person name="Lindquist E."/>
            <person name="Lucas S."/>
            <person name="Rokhsar D."/>
            <person name="Grigoriev I.V."/>
        </authorList>
    </citation>
    <scope>NUCLEOTIDE SEQUENCE [LARGE SCALE GENOMIC DNA]</scope>
</reference>
<dbReference type="InterPro" id="IPR013934">
    <property type="entry name" value="Utp13_C"/>
</dbReference>
<feature type="repeat" description="WD" evidence="5">
    <location>
        <begin position="139"/>
        <end position="182"/>
    </location>
</feature>
<dbReference type="OMA" id="HISAVCF"/>
<evidence type="ECO:0000256" key="3">
    <source>
        <dbReference type="ARBA" id="ARBA00022737"/>
    </source>
</evidence>
<feature type="repeat" description="WD" evidence="5">
    <location>
        <begin position="385"/>
        <end position="429"/>
    </location>
</feature>
<dbReference type="STRING" id="88036.D8RTY2"/>
<dbReference type="PANTHER" id="PTHR19854">
    <property type="entry name" value="TRANSDUCIN BETA-LIKE 3"/>
    <property type="match status" value="1"/>
</dbReference>
<feature type="repeat" description="WD" evidence="5">
    <location>
        <begin position="569"/>
        <end position="610"/>
    </location>
</feature>
<feature type="domain" description="U3 small nucleolar RNA-associated protein 13 C-terminal" evidence="6">
    <location>
        <begin position="664"/>
        <end position="800"/>
    </location>
</feature>
<dbReference type="Pfam" id="PF08625">
    <property type="entry name" value="Utp13"/>
    <property type="match status" value="1"/>
</dbReference>
<dbReference type="Gramene" id="EFJ24110">
    <property type="protein sequence ID" value="EFJ24110"/>
    <property type="gene ID" value="SELMODRAFT_101676"/>
</dbReference>
<keyword evidence="3" id="KW-0677">Repeat</keyword>
<dbReference type="Pfam" id="PF00400">
    <property type="entry name" value="WD40"/>
    <property type="match status" value="10"/>
</dbReference>
<evidence type="ECO:0000256" key="1">
    <source>
        <dbReference type="ARBA" id="ARBA00004604"/>
    </source>
</evidence>
<dbReference type="InterPro" id="IPR001680">
    <property type="entry name" value="WD40_rpt"/>
</dbReference>
<name>D8RTY2_SELML</name>
<dbReference type="InParanoid" id="D8RTY2"/>
<evidence type="ECO:0000256" key="2">
    <source>
        <dbReference type="ARBA" id="ARBA00022574"/>
    </source>
</evidence>
<dbReference type="PROSITE" id="PS50082">
    <property type="entry name" value="WD_REPEATS_2"/>
    <property type="match status" value="10"/>
</dbReference>
<dbReference type="EMBL" id="GL377590">
    <property type="protein sequence ID" value="EFJ24110.1"/>
    <property type="molecule type" value="Genomic_DNA"/>
</dbReference>
<feature type="repeat" description="WD" evidence="5">
    <location>
        <begin position="485"/>
        <end position="526"/>
    </location>
</feature>
<evidence type="ECO:0000259" key="6">
    <source>
        <dbReference type="Pfam" id="PF08625"/>
    </source>
</evidence>
<dbReference type="Proteomes" id="UP000001514">
    <property type="component" value="Unassembled WGS sequence"/>
</dbReference>
<dbReference type="SMART" id="SM00320">
    <property type="entry name" value="WD40"/>
    <property type="match status" value="11"/>
</dbReference>
<dbReference type="GO" id="GO:0030686">
    <property type="term" value="C:90S preribosome"/>
    <property type="evidence" value="ECO:0000318"/>
    <property type="project" value="GO_Central"/>
</dbReference>
<evidence type="ECO:0000256" key="4">
    <source>
        <dbReference type="ARBA" id="ARBA00023242"/>
    </source>
</evidence>
<dbReference type="Gene3D" id="2.130.10.10">
    <property type="entry name" value="YVTN repeat-like/Quinoprotein amine dehydrogenase"/>
    <property type="match status" value="4"/>
</dbReference>
<dbReference type="GO" id="GO:0005730">
    <property type="term" value="C:nucleolus"/>
    <property type="evidence" value="ECO:0000318"/>
    <property type="project" value="GO_Central"/>
</dbReference>
<evidence type="ECO:0000313" key="7">
    <source>
        <dbReference type="EMBL" id="EFJ24110.1"/>
    </source>
</evidence>
<organism evidence="8">
    <name type="scientific">Selaginella moellendorffii</name>
    <name type="common">Spikemoss</name>
    <dbReference type="NCBI Taxonomy" id="88036"/>
    <lineage>
        <taxon>Eukaryota</taxon>
        <taxon>Viridiplantae</taxon>
        <taxon>Streptophyta</taxon>
        <taxon>Embryophyta</taxon>
        <taxon>Tracheophyta</taxon>
        <taxon>Lycopodiopsida</taxon>
        <taxon>Selaginellales</taxon>
        <taxon>Selaginellaceae</taxon>
        <taxon>Selaginella</taxon>
    </lineage>
</organism>
<comment type="subcellular location">
    <subcellularLocation>
        <location evidence="1">Nucleus</location>
        <location evidence="1">Nucleolus</location>
    </subcellularLocation>
</comment>
<dbReference type="PROSITE" id="PS00678">
    <property type="entry name" value="WD_REPEATS_1"/>
    <property type="match status" value="4"/>
</dbReference>
<dbReference type="PRINTS" id="PR00320">
    <property type="entry name" value="GPROTEINBRPT"/>
</dbReference>
<dbReference type="InterPro" id="IPR019775">
    <property type="entry name" value="WD40_repeat_CS"/>
</dbReference>
<keyword evidence="4" id="KW-0539">Nucleus</keyword>
<dbReference type="SUPFAM" id="SSF50978">
    <property type="entry name" value="WD40 repeat-like"/>
    <property type="match status" value="2"/>
</dbReference>
<dbReference type="PANTHER" id="PTHR19854:SF15">
    <property type="entry name" value="TRANSDUCIN BETA-LIKE PROTEIN 3"/>
    <property type="match status" value="1"/>
</dbReference>
<dbReference type="eggNOG" id="KOG0319">
    <property type="taxonomic scope" value="Eukaryota"/>
</dbReference>
<dbReference type="InterPro" id="IPR036322">
    <property type="entry name" value="WD40_repeat_dom_sf"/>
</dbReference>
<feature type="repeat" description="WD" evidence="5">
    <location>
        <begin position="430"/>
        <end position="465"/>
    </location>
</feature>
<dbReference type="HOGENOM" id="CLU_009276_0_0_1"/>
<dbReference type="InterPro" id="IPR015943">
    <property type="entry name" value="WD40/YVTN_repeat-like_dom_sf"/>
</dbReference>
<dbReference type="GO" id="GO:0034511">
    <property type="term" value="F:U3 snoRNA binding"/>
    <property type="evidence" value="ECO:0000318"/>
    <property type="project" value="GO_Central"/>
</dbReference>